<evidence type="ECO:0000259" key="1">
    <source>
        <dbReference type="Pfam" id="PF02342"/>
    </source>
</evidence>
<name>A0A1H9RQB9_BUTFI</name>
<dbReference type="PANTHER" id="PTHR32097:SF17">
    <property type="entry name" value="CAMP-BINDING PROTEIN 1-RELATED"/>
    <property type="match status" value="1"/>
</dbReference>
<gene>
    <name evidence="2" type="ORF">SAMN04487884_11070</name>
</gene>
<dbReference type="PANTHER" id="PTHR32097">
    <property type="entry name" value="CAMP-BINDING PROTEIN 1-RELATED"/>
    <property type="match status" value="1"/>
</dbReference>
<dbReference type="InterPro" id="IPR003325">
    <property type="entry name" value="TerD"/>
</dbReference>
<dbReference type="EMBL" id="FOGJ01000010">
    <property type="protein sequence ID" value="SER75000.1"/>
    <property type="molecule type" value="Genomic_DNA"/>
</dbReference>
<proteinExistence type="predicted"/>
<dbReference type="InterPro" id="IPR051324">
    <property type="entry name" value="Stress/Tellurium_Resist"/>
</dbReference>
<accession>A0A1H9RQB9</accession>
<sequence length="198" mass="21880">MKKTIGKDITIDGNTPISISFSWNRYDKQHSSGLIGGLLGKTDSAVDCDASAFLLEENNGTRKVKYCVGYDNLRSEEGAIVHGGDNINCTSLNNDEVISVDLAKVSQNIKAIVFTLDMLKEVKTHLAFGQLGHTKISITNSKTRDTIVDFNVVGIGDKAIQVGVLIRKNDGWMFKPEVVDFKKIRNRQDLETSINLEF</sequence>
<organism evidence="2 3">
    <name type="scientific">Butyrivibrio fibrisolvens</name>
    <dbReference type="NCBI Taxonomy" id="831"/>
    <lineage>
        <taxon>Bacteria</taxon>
        <taxon>Bacillati</taxon>
        <taxon>Bacillota</taxon>
        <taxon>Clostridia</taxon>
        <taxon>Lachnospirales</taxon>
        <taxon>Lachnospiraceae</taxon>
        <taxon>Butyrivibrio</taxon>
    </lineage>
</organism>
<dbReference type="RefSeq" id="WP_074755860.1">
    <property type="nucleotide sequence ID" value="NZ_FOGJ01000010.1"/>
</dbReference>
<feature type="domain" description="TerD" evidence="1">
    <location>
        <begin position="16"/>
        <end position="175"/>
    </location>
</feature>
<dbReference type="Pfam" id="PF02342">
    <property type="entry name" value="TerD"/>
    <property type="match status" value="1"/>
</dbReference>
<reference evidence="2 3" key="1">
    <citation type="submission" date="2016-10" db="EMBL/GenBank/DDBJ databases">
        <authorList>
            <person name="de Groot N.N."/>
        </authorList>
    </citation>
    <scope>NUCLEOTIDE SEQUENCE [LARGE SCALE GENOMIC DNA]</scope>
    <source>
        <strain evidence="2 3">AR40</strain>
    </source>
</reference>
<dbReference type="OrthoDB" id="2083806at2"/>
<evidence type="ECO:0000313" key="3">
    <source>
        <dbReference type="Proteomes" id="UP000182584"/>
    </source>
</evidence>
<dbReference type="CDD" id="cd06974">
    <property type="entry name" value="TerD_like"/>
    <property type="match status" value="1"/>
</dbReference>
<dbReference type="Gene3D" id="2.60.60.30">
    <property type="entry name" value="sav2460 like domains"/>
    <property type="match status" value="1"/>
</dbReference>
<protein>
    <submittedName>
        <fullName evidence="2">TerD domain-containing protein</fullName>
    </submittedName>
</protein>
<dbReference type="Proteomes" id="UP000182584">
    <property type="component" value="Unassembled WGS sequence"/>
</dbReference>
<dbReference type="AlphaFoldDB" id="A0A1H9RQB9"/>
<evidence type="ECO:0000313" key="2">
    <source>
        <dbReference type="EMBL" id="SER75000.1"/>
    </source>
</evidence>